<sequence length="302" mass="32246">MVSFSSSRLALASILLLVLRTSEAKSTSDLRGKTSKDQRNLFWYSSNVNMEAEGGNPDLPWDQKPAPEEVPVVEPETLLSRQNNEDELPDEVDGAPMEESEDSVAALPEESADEPMTFAQDSDSNDEDMNIAQESMDEPFLDTVEESEDEPIPESRTKLSENPSMAPSGTPTTSPSSIPSDMPSKVPSISPTRSPSVAPSVGILQRDELSDVLVIETDGEDETPAPNSVLQSENESSNNWKYWAIGGAVAVAVGAAVYLLSINASQQAAAQALDNADATNLMSADDMAFSPQAAGIHQATTV</sequence>
<reference evidence="4" key="1">
    <citation type="submission" date="2020-06" db="EMBL/GenBank/DDBJ databases">
        <authorList>
            <consortium name="Plant Systems Biology data submission"/>
        </authorList>
    </citation>
    <scope>NUCLEOTIDE SEQUENCE</scope>
    <source>
        <strain evidence="4">D6</strain>
    </source>
</reference>
<evidence type="ECO:0000256" key="1">
    <source>
        <dbReference type="SAM" id="MobiDB-lite"/>
    </source>
</evidence>
<feature type="transmembrane region" description="Helical" evidence="2">
    <location>
        <begin position="240"/>
        <end position="260"/>
    </location>
</feature>
<evidence type="ECO:0000256" key="3">
    <source>
        <dbReference type="SAM" id="SignalP"/>
    </source>
</evidence>
<keyword evidence="2" id="KW-1133">Transmembrane helix</keyword>
<feature type="compositionally biased region" description="Acidic residues" evidence="1">
    <location>
        <begin position="123"/>
        <end position="152"/>
    </location>
</feature>
<accession>A0A9N8DRP9</accession>
<feature type="chain" id="PRO_5040488560" evidence="3">
    <location>
        <begin position="25"/>
        <end position="302"/>
    </location>
</feature>
<evidence type="ECO:0000256" key="2">
    <source>
        <dbReference type="SAM" id="Phobius"/>
    </source>
</evidence>
<name>A0A9N8DRP9_9STRA</name>
<evidence type="ECO:0000313" key="4">
    <source>
        <dbReference type="EMBL" id="CAB9504709.1"/>
    </source>
</evidence>
<protein>
    <submittedName>
        <fullName evidence="4">Uncharacterized protein</fullName>
    </submittedName>
</protein>
<feature type="compositionally biased region" description="Polar residues" evidence="1">
    <location>
        <begin position="187"/>
        <end position="197"/>
    </location>
</feature>
<feature type="signal peptide" evidence="3">
    <location>
        <begin position="1"/>
        <end position="24"/>
    </location>
</feature>
<keyword evidence="5" id="KW-1185">Reference proteome</keyword>
<keyword evidence="2" id="KW-0812">Transmembrane</keyword>
<dbReference type="AlphaFoldDB" id="A0A9N8DRP9"/>
<gene>
    <name evidence="4" type="ORF">SEMRO_206_G086430.1</name>
</gene>
<dbReference type="EMBL" id="CAICTM010000205">
    <property type="protein sequence ID" value="CAB9504709.1"/>
    <property type="molecule type" value="Genomic_DNA"/>
</dbReference>
<evidence type="ECO:0000313" key="5">
    <source>
        <dbReference type="Proteomes" id="UP001153069"/>
    </source>
</evidence>
<organism evidence="4 5">
    <name type="scientific">Seminavis robusta</name>
    <dbReference type="NCBI Taxonomy" id="568900"/>
    <lineage>
        <taxon>Eukaryota</taxon>
        <taxon>Sar</taxon>
        <taxon>Stramenopiles</taxon>
        <taxon>Ochrophyta</taxon>
        <taxon>Bacillariophyta</taxon>
        <taxon>Bacillariophyceae</taxon>
        <taxon>Bacillariophycidae</taxon>
        <taxon>Naviculales</taxon>
        <taxon>Naviculaceae</taxon>
        <taxon>Seminavis</taxon>
    </lineage>
</organism>
<dbReference type="Proteomes" id="UP001153069">
    <property type="component" value="Unassembled WGS sequence"/>
</dbReference>
<feature type="compositionally biased region" description="Low complexity" evidence="1">
    <location>
        <begin position="163"/>
        <end position="184"/>
    </location>
</feature>
<feature type="compositionally biased region" description="Acidic residues" evidence="1">
    <location>
        <begin position="85"/>
        <end position="102"/>
    </location>
</feature>
<comment type="caution">
    <text evidence="4">The sequence shown here is derived from an EMBL/GenBank/DDBJ whole genome shotgun (WGS) entry which is preliminary data.</text>
</comment>
<feature type="region of interest" description="Disordered" evidence="1">
    <location>
        <begin position="49"/>
        <end position="203"/>
    </location>
</feature>
<keyword evidence="2" id="KW-0472">Membrane</keyword>
<proteinExistence type="predicted"/>
<keyword evidence="3" id="KW-0732">Signal</keyword>